<dbReference type="PROSITE" id="PS50181">
    <property type="entry name" value="FBOX"/>
    <property type="match status" value="1"/>
</dbReference>
<sequence length="301" mass="33565">MGHGLKRKLPQDSFSMDELNEDLLERILSWLPTSAFFRLNCVSKRWKSAANSASFKLACSRVPSRDPLFLMVSPNLNQSVVFDSAENSWKRLNHPRHLREDSNQGCMPVAASGGLVCYRKSSGNFIVCNPVTGSCSELPPLHLASDNHQSLNAVVMSSSTSNGQQSYKIVLVLGEIPNLFLKFYDSTSVCNGELVVVLLSEFLESASLRVWKFDEANRCWQQIVVMPAAMSHEWYGKKADINCVGAGDRIFICLNSPELCTYIVCDLVNNSWVELPKCCINGEVMEFMSAFSFEPRIEASV</sequence>
<dbReference type="CDD" id="cd22157">
    <property type="entry name" value="F-box_AtFBW1-like"/>
    <property type="match status" value="1"/>
</dbReference>
<dbReference type="SUPFAM" id="SSF81383">
    <property type="entry name" value="F-box domain"/>
    <property type="match status" value="1"/>
</dbReference>
<dbReference type="SUPFAM" id="SSF50965">
    <property type="entry name" value="Galactose oxidase, central domain"/>
    <property type="match status" value="1"/>
</dbReference>
<dbReference type="Gene3D" id="1.20.1280.50">
    <property type="match status" value="1"/>
</dbReference>
<evidence type="ECO:0000259" key="1">
    <source>
        <dbReference type="PROSITE" id="PS50181"/>
    </source>
</evidence>
<dbReference type="Pfam" id="PF00646">
    <property type="entry name" value="F-box"/>
    <property type="match status" value="1"/>
</dbReference>
<accession>A0ABU6T7Z0</accession>
<gene>
    <name evidence="2" type="ORF">PIB30_019475</name>
</gene>
<protein>
    <recommendedName>
        <fullName evidence="1">F-box domain-containing protein</fullName>
    </recommendedName>
</protein>
<keyword evidence="3" id="KW-1185">Reference proteome</keyword>
<dbReference type="InterPro" id="IPR015915">
    <property type="entry name" value="Kelch-typ_b-propeller"/>
</dbReference>
<dbReference type="EMBL" id="JASCZI010090681">
    <property type="protein sequence ID" value="MED6144855.1"/>
    <property type="molecule type" value="Genomic_DNA"/>
</dbReference>
<dbReference type="SMART" id="SM00256">
    <property type="entry name" value="FBOX"/>
    <property type="match status" value="1"/>
</dbReference>
<dbReference type="Proteomes" id="UP001341840">
    <property type="component" value="Unassembled WGS sequence"/>
</dbReference>
<dbReference type="Gene3D" id="2.120.10.80">
    <property type="entry name" value="Kelch-type beta propeller"/>
    <property type="match status" value="1"/>
</dbReference>
<dbReference type="InterPro" id="IPR036047">
    <property type="entry name" value="F-box-like_dom_sf"/>
</dbReference>
<dbReference type="PANTHER" id="PTHR31672:SF7">
    <property type="entry name" value="F-BOX DOMAIN-CONTAINING PROTEIN"/>
    <property type="match status" value="1"/>
</dbReference>
<dbReference type="PANTHER" id="PTHR31672">
    <property type="entry name" value="BNACNNG10540D PROTEIN"/>
    <property type="match status" value="1"/>
</dbReference>
<dbReference type="InterPro" id="IPR050796">
    <property type="entry name" value="SCF_F-box_component"/>
</dbReference>
<evidence type="ECO:0000313" key="2">
    <source>
        <dbReference type="EMBL" id="MED6144855.1"/>
    </source>
</evidence>
<feature type="domain" description="F-box" evidence="1">
    <location>
        <begin position="13"/>
        <end position="58"/>
    </location>
</feature>
<organism evidence="2 3">
    <name type="scientific">Stylosanthes scabra</name>
    <dbReference type="NCBI Taxonomy" id="79078"/>
    <lineage>
        <taxon>Eukaryota</taxon>
        <taxon>Viridiplantae</taxon>
        <taxon>Streptophyta</taxon>
        <taxon>Embryophyta</taxon>
        <taxon>Tracheophyta</taxon>
        <taxon>Spermatophyta</taxon>
        <taxon>Magnoliopsida</taxon>
        <taxon>eudicotyledons</taxon>
        <taxon>Gunneridae</taxon>
        <taxon>Pentapetalae</taxon>
        <taxon>rosids</taxon>
        <taxon>fabids</taxon>
        <taxon>Fabales</taxon>
        <taxon>Fabaceae</taxon>
        <taxon>Papilionoideae</taxon>
        <taxon>50 kb inversion clade</taxon>
        <taxon>dalbergioids sensu lato</taxon>
        <taxon>Dalbergieae</taxon>
        <taxon>Pterocarpus clade</taxon>
        <taxon>Stylosanthes</taxon>
    </lineage>
</organism>
<dbReference type="InterPro" id="IPR001810">
    <property type="entry name" value="F-box_dom"/>
</dbReference>
<dbReference type="InterPro" id="IPR011043">
    <property type="entry name" value="Gal_Oxase/kelch_b-propeller"/>
</dbReference>
<comment type="caution">
    <text evidence="2">The sequence shown here is derived from an EMBL/GenBank/DDBJ whole genome shotgun (WGS) entry which is preliminary data.</text>
</comment>
<reference evidence="2 3" key="1">
    <citation type="journal article" date="2023" name="Plants (Basel)">
        <title>Bridging the Gap: Combining Genomics and Transcriptomics Approaches to Understand Stylosanthes scabra, an Orphan Legume from the Brazilian Caatinga.</title>
        <authorList>
            <person name="Ferreira-Neto J.R.C."/>
            <person name="da Silva M.D."/>
            <person name="Binneck E."/>
            <person name="de Melo N.F."/>
            <person name="da Silva R.H."/>
            <person name="de Melo A.L.T.M."/>
            <person name="Pandolfi V."/>
            <person name="Bustamante F.O."/>
            <person name="Brasileiro-Vidal A.C."/>
            <person name="Benko-Iseppon A.M."/>
        </authorList>
    </citation>
    <scope>NUCLEOTIDE SEQUENCE [LARGE SCALE GENOMIC DNA]</scope>
    <source>
        <tissue evidence="2">Leaves</tissue>
    </source>
</reference>
<proteinExistence type="predicted"/>
<evidence type="ECO:0000313" key="3">
    <source>
        <dbReference type="Proteomes" id="UP001341840"/>
    </source>
</evidence>
<name>A0ABU6T7Z0_9FABA</name>